<sequence>MGIRSALELDLFTTESKAAKTPIFERRRSFRDIQGVITKMNPEVVKSVIANKSSSLSVLSSPPNETHINIPLCDPATKLRLTCGYENNAENTAPMTIFYNGMVAVFDVSPNKAKDILKVAEEGLTKTADDQENLSQSLNGDLPITRRNSLQKFLEKRKERVSVDMSPYYFLTNYSYSSQSPSTRRDTS</sequence>
<dbReference type="PANTHER" id="PTHR33077">
    <property type="entry name" value="PROTEIN TIFY 4A-RELATED-RELATED"/>
    <property type="match status" value="1"/>
</dbReference>
<comment type="similarity">
    <text evidence="1 2">Belongs to the TIFY/JAZ family.</text>
</comment>
<feature type="domain" description="Tify" evidence="3">
    <location>
        <begin position="88"/>
        <end position="122"/>
    </location>
</feature>
<comment type="caution">
    <text evidence="4">The sequence shown here is derived from an EMBL/GenBank/DDBJ whole genome shotgun (WGS) entry which is preliminary data.</text>
</comment>
<dbReference type="InterPro" id="IPR040390">
    <property type="entry name" value="TIFY/JAZ"/>
</dbReference>
<comment type="function">
    <text evidence="2">Repressor of jasmonate responses.</text>
</comment>
<name>A0ABR0XMV8_REHGL</name>
<evidence type="ECO:0000256" key="1">
    <source>
        <dbReference type="ARBA" id="ARBA00008614"/>
    </source>
</evidence>
<dbReference type="Pfam" id="PF09425">
    <property type="entry name" value="Jas_motif"/>
    <property type="match status" value="1"/>
</dbReference>
<dbReference type="EMBL" id="JABTTQ020000003">
    <property type="protein sequence ID" value="KAK6160463.1"/>
    <property type="molecule type" value="Genomic_DNA"/>
</dbReference>
<dbReference type="SMART" id="SM00979">
    <property type="entry name" value="TIFY"/>
    <property type="match status" value="1"/>
</dbReference>
<dbReference type="Pfam" id="PF06200">
    <property type="entry name" value="tify"/>
    <property type="match status" value="1"/>
</dbReference>
<dbReference type="PROSITE" id="PS51320">
    <property type="entry name" value="TIFY"/>
    <property type="match status" value="1"/>
</dbReference>
<evidence type="ECO:0000259" key="3">
    <source>
        <dbReference type="PROSITE" id="PS51320"/>
    </source>
</evidence>
<gene>
    <name evidence="4" type="ORF">DH2020_003844</name>
</gene>
<organism evidence="4 5">
    <name type="scientific">Rehmannia glutinosa</name>
    <name type="common">Chinese foxglove</name>
    <dbReference type="NCBI Taxonomy" id="99300"/>
    <lineage>
        <taxon>Eukaryota</taxon>
        <taxon>Viridiplantae</taxon>
        <taxon>Streptophyta</taxon>
        <taxon>Embryophyta</taxon>
        <taxon>Tracheophyta</taxon>
        <taxon>Spermatophyta</taxon>
        <taxon>Magnoliopsida</taxon>
        <taxon>eudicotyledons</taxon>
        <taxon>Gunneridae</taxon>
        <taxon>Pentapetalae</taxon>
        <taxon>asterids</taxon>
        <taxon>lamiids</taxon>
        <taxon>Lamiales</taxon>
        <taxon>Orobanchaceae</taxon>
        <taxon>Rehmannieae</taxon>
        <taxon>Rehmannia</taxon>
    </lineage>
</organism>
<dbReference type="Proteomes" id="UP001318860">
    <property type="component" value="Unassembled WGS sequence"/>
</dbReference>
<comment type="domain">
    <text evidence="2">The jas domain is required for interaction with COI1.</text>
</comment>
<proteinExistence type="inferred from homology"/>
<keyword evidence="2" id="KW-1184">Jasmonic acid signaling pathway</keyword>
<evidence type="ECO:0000313" key="4">
    <source>
        <dbReference type="EMBL" id="KAK6160463.1"/>
    </source>
</evidence>
<keyword evidence="5" id="KW-1185">Reference proteome</keyword>
<reference evidence="4 5" key="1">
    <citation type="journal article" date="2021" name="Comput. Struct. Biotechnol. J.">
        <title>De novo genome assembly of the potent medicinal plant Rehmannia glutinosa using nanopore technology.</title>
        <authorList>
            <person name="Ma L."/>
            <person name="Dong C."/>
            <person name="Song C."/>
            <person name="Wang X."/>
            <person name="Zheng X."/>
            <person name="Niu Y."/>
            <person name="Chen S."/>
            <person name="Feng W."/>
        </authorList>
    </citation>
    <scope>NUCLEOTIDE SEQUENCE [LARGE SCALE GENOMIC DNA]</scope>
    <source>
        <strain evidence="4">DH-2019</strain>
    </source>
</reference>
<evidence type="ECO:0000256" key="2">
    <source>
        <dbReference type="RuleBase" id="RU369065"/>
    </source>
</evidence>
<dbReference type="InterPro" id="IPR018467">
    <property type="entry name" value="CCT_CS"/>
</dbReference>
<protein>
    <recommendedName>
        <fullName evidence="2">Protein TIFY</fullName>
    </recommendedName>
    <alternativeName>
        <fullName evidence="2">Jasmonate ZIM domain-containing protein</fullName>
    </alternativeName>
</protein>
<keyword evidence="2" id="KW-0539">Nucleus</keyword>
<dbReference type="PANTHER" id="PTHR33077:SF5">
    <property type="entry name" value="PROTEIN TIFY 9"/>
    <property type="match status" value="1"/>
</dbReference>
<comment type="subcellular location">
    <subcellularLocation>
        <location evidence="2">Nucleus</location>
    </subcellularLocation>
</comment>
<evidence type="ECO:0000313" key="5">
    <source>
        <dbReference type="Proteomes" id="UP001318860"/>
    </source>
</evidence>
<dbReference type="InterPro" id="IPR010399">
    <property type="entry name" value="Tify_dom"/>
</dbReference>
<accession>A0ABR0XMV8</accession>